<dbReference type="AlphaFoldDB" id="K0K6X6"/>
<dbReference type="eggNOG" id="KOG2167">
    <property type="taxonomic scope" value="Eukaryota"/>
</dbReference>
<dbReference type="SMART" id="SM00884">
    <property type="entry name" value="Cullin_Nedd8"/>
    <property type="match status" value="1"/>
</dbReference>
<dbReference type="SMART" id="SM00182">
    <property type="entry name" value="CULLIN"/>
    <property type="match status" value="1"/>
</dbReference>
<dbReference type="Gene3D" id="1.10.10.10">
    <property type="entry name" value="Winged helix-like DNA-binding domain superfamily/Winged helix DNA-binding domain"/>
    <property type="match status" value="1"/>
</dbReference>
<evidence type="ECO:0000313" key="5">
    <source>
        <dbReference type="EMBL" id="CCH40645.1"/>
    </source>
</evidence>
<accession>K0K6X6</accession>
<dbReference type="Gene3D" id="3.30.230.130">
    <property type="entry name" value="Cullin, Chain C, Domain 2"/>
    <property type="match status" value="1"/>
</dbReference>
<dbReference type="InterPro" id="IPR001373">
    <property type="entry name" value="Cullin_N"/>
</dbReference>
<evidence type="ECO:0000259" key="4">
    <source>
        <dbReference type="PROSITE" id="PS50069"/>
    </source>
</evidence>
<dbReference type="PANTHER" id="PTHR11932">
    <property type="entry name" value="CULLIN"/>
    <property type="match status" value="1"/>
</dbReference>
<evidence type="ECO:0000313" key="6">
    <source>
        <dbReference type="Proteomes" id="UP000009328"/>
    </source>
</evidence>
<dbReference type="InterPro" id="IPR045093">
    <property type="entry name" value="Cullin"/>
</dbReference>
<dbReference type="InParanoid" id="K0K6X6"/>
<organism evidence="5 6">
    <name type="scientific">Wickerhamomyces ciferrii (strain ATCC 14091 / BCRC 22168 / CBS 111 / JCM 3599 / NBRC 0793 / NRRL Y-1031 F-60-10)</name>
    <name type="common">Yeast</name>
    <name type="synonym">Pichia ciferrii</name>
    <dbReference type="NCBI Taxonomy" id="1206466"/>
    <lineage>
        <taxon>Eukaryota</taxon>
        <taxon>Fungi</taxon>
        <taxon>Dikarya</taxon>
        <taxon>Ascomycota</taxon>
        <taxon>Saccharomycotina</taxon>
        <taxon>Saccharomycetes</taxon>
        <taxon>Phaffomycetales</taxon>
        <taxon>Wickerhamomycetaceae</taxon>
        <taxon>Wickerhamomyces</taxon>
    </lineage>
</organism>
<dbReference type="STRING" id="1206466.K0K6X6"/>
<dbReference type="Gene3D" id="1.20.1310.10">
    <property type="entry name" value="Cullin Repeats"/>
    <property type="match status" value="2"/>
</dbReference>
<reference evidence="5 6" key="1">
    <citation type="journal article" date="2012" name="Eukaryot. Cell">
        <title>Draft genome sequence of Wickerhamomyces ciferrii NRRL Y-1031 F-60-10.</title>
        <authorList>
            <person name="Schneider J."/>
            <person name="Andrea H."/>
            <person name="Blom J."/>
            <person name="Jaenicke S."/>
            <person name="Ruckert C."/>
            <person name="Schorsch C."/>
            <person name="Szczepanowski R."/>
            <person name="Farwick M."/>
            <person name="Goesmann A."/>
            <person name="Puhler A."/>
            <person name="Schaffer S."/>
            <person name="Tauch A."/>
            <person name="Kohler T."/>
            <person name="Brinkrolf K."/>
        </authorList>
    </citation>
    <scope>NUCLEOTIDE SEQUENCE [LARGE SCALE GENOMIC DNA]</scope>
    <source>
        <strain evidence="6">ATCC 14091 / BCRC 22168 / CBS 111 / JCM 3599 / NBRC 0793 / NRRL Y-1031 F-60-10</strain>
    </source>
</reference>
<keyword evidence="6" id="KW-1185">Reference proteome</keyword>
<gene>
    <name evidence="5" type="ORF">BN7_179</name>
</gene>
<dbReference type="InterPro" id="IPR036388">
    <property type="entry name" value="WH-like_DNA-bd_sf"/>
</dbReference>
<dbReference type="SUPFAM" id="SSF74788">
    <property type="entry name" value="Cullin repeat-like"/>
    <property type="match status" value="1"/>
</dbReference>
<dbReference type="Pfam" id="PF26557">
    <property type="entry name" value="Cullin_AB"/>
    <property type="match status" value="1"/>
</dbReference>
<dbReference type="GO" id="GO:0006511">
    <property type="term" value="P:ubiquitin-dependent protein catabolic process"/>
    <property type="evidence" value="ECO:0007669"/>
    <property type="project" value="InterPro"/>
</dbReference>
<comment type="similarity">
    <text evidence="1 2 3">Belongs to the cullin family.</text>
</comment>
<feature type="domain" description="Cullin family profile" evidence="4">
    <location>
        <begin position="387"/>
        <end position="613"/>
    </location>
</feature>
<sequence length="738" mass="86090">MSASISRQTKISSRPKSISSPYLNSVYEQLNGQIDLILRDPTPTAPVTISYQRLFRYVEFLCRDKQQSKLTVNLYDKFDAFLNNIVDVLQEHGLSLDEIELLQKFVELSHVVDIKVTALEKIHLYLDRTYLLNHPTKPSFTKFAMLTYLNKIHEKNDLAEIIENAFSLTLNNFRDTGDQSLVPLLIKSFKIYHKLLESKHPEGFESFVLQSLKDYYNNTHVFLLESEKDQSVIFEMMYKLLNQEISFWEKGSDSISFKNKVKYNLTYCLIFNNFEQDAIKFIKPLFVTKKFSQIAILFKFIQNAPSTDDGEGKDMKTFSNIWYSYVYDYILSLAKTMTPDIVERLIKSKKHLAVILSTYMDNNYRVEVRLRDAFSASLHDVGKDSENLNGYILKYIDGLFKSANPKDHDHNSILLRDVHLIFKSIKAKTVFIRAYQRDLSKRLINETTKDIELEKEFIKLLEQEVGRDECDQLRTMIEDVEFNEELVDRFRRQLPSAERSAFGFFEPLVLSSKVWPPAKSKINIPDDLKSYMTKFQQFYLKRNTKKTLTWSQALSHMTVSARFKKGTKELHLGGYQGIVLLLFNDYDELTFEEIKTLTNLDSKNLSGVLHSLTNGRYKILVKAASGKYLMNENFEDRRKAIKVRNVPMKLKSGEDDEDEDLLAERETMFKSDIDEFMKAFIVRTMKSQKELTHNELVAKIHEEFSCTLADIKKNIDALIHFEFITRVDSSDLYKYIPG</sequence>
<protein>
    <submittedName>
        <fullName evidence="5">Cullin-4A</fullName>
    </submittedName>
</protein>
<dbReference type="Proteomes" id="UP000009328">
    <property type="component" value="Unassembled WGS sequence"/>
</dbReference>
<dbReference type="GO" id="GO:0031625">
    <property type="term" value="F:ubiquitin protein ligase binding"/>
    <property type="evidence" value="ECO:0007669"/>
    <property type="project" value="InterPro"/>
</dbReference>
<dbReference type="SUPFAM" id="SSF75632">
    <property type="entry name" value="Cullin homology domain"/>
    <property type="match status" value="1"/>
</dbReference>
<dbReference type="EMBL" id="CAIF01000002">
    <property type="protein sequence ID" value="CCH40645.1"/>
    <property type="molecule type" value="Genomic_DNA"/>
</dbReference>
<evidence type="ECO:0000256" key="1">
    <source>
        <dbReference type="ARBA" id="ARBA00006019"/>
    </source>
</evidence>
<dbReference type="InterPro" id="IPR059120">
    <property type="entry name" value="Cullin-like_AB"/>
</dbReference>
<proteinExistence type="inferred from homology"/>
<dbReference type="Pfam" id="PF10557">
    <property type="entry name" value="Cullin_Nedd8"/>
    <property type="match status" value="1"/>
</dbReference>
<dbReference type="PROSITE" id="PS50069">
    <property type="entry name" value="CULLIN_2"/>
    <property type="match status" value="1"/>
</dbReference>
<evidence type="ECO:0000256" key="3">
    <source>
        <dbReference type="RuleBase" id="RU003829"/>
    </source>
</evidence>
<dbReference type="InterPro" id="IPR036317">
    <property type="entry name" value="Cullin_homology_sf"/>
</dbReference>
<dbReference type="SUPFAM" id="SSF46785">
    <property type="entry name" value="Winged helix' DNA-binding domain"/>
    <property type="match status" value="1"/>
</dbReference>
<evidence type="ECO:0000256" key="2">
    <source>
        <dbReference type="PROSITE-ProRule" id="PRU00330"/>
    </source>
</evidence>
<name>K0K6X6_WICCF</name>
<dbReference type="HOGENOM" id="CLU_004747_7_2_1"/>
<dbReference type="InterPro" id="IPR036390">
    <property type="entry name" value="WH_DNA-bd_sf"/>
</dbReference>
<dbReference type="Pfam" id="PF00888">
    <property type="entry name" value="Cullin"/>
    <property type="match status" value="1"/>
</dbReference>
<dbReference type="InterPro" id="IPR019559">
    <property type="entry name" value="Cullin_neddylation_domain"/>
</dbReference>
<dbReference type="InterPro" id="IPR016158">
    <property type="entry name" value="Cullin_homology"/>
</dbReference>
<comment type="caution">
    <text evidence="5">The sequence shown here is derived from an EMBL/GenBank/DDBJ whole genome shotgun (WGS) entry which is preliminary data.</text>
</comment>
<dbReference type="InterPro" id="IPR016159">
    <property type="entry name" value="Cullin_repeat-like_dom_sf"/>
</dbReference>